<dbReference type="AlphaFoldDB" id="A0A6L2MQI5"/>
<feature type="region of interest" description="Disordered" evidence="1">
    <location>
        <begin position="8"/>
        <end position="59"/>
    </location>
</feature>
<proteinExistence type="predicted"/>
<evidence type="ECO:0000256" key="1">
    <source>
        <dbReference type="SAM" id="MobiDB-lite"/>
    </source>
</evidence>
<name>A0A6L2MQI5_TANCI</name>
<protein>
    <submittedName>
        <fullName evidence="2">Uncharacterized protein</fullName>
    </submittedName>
</protein>
<accession>A0A6L2MQI5</accession>
<organism evidence="2">
    <name type="scientific">Tanacetum cinerariifolium</name>
    <name type="common">Dalmatian daisy</name>
    <name type="synonym">Chrysanthemum cinerariifolium</name>
    <dbReference type="NCBI Taxonomy" id="118510"/>
    <lineage>
        <taxon>Eukaryota</taxon>
        <taxon>Viridiplantae</taxon>
        <taxon>Streptophyta</taxon>
        <taxon>Embryophyta</taxon>
        <taxon>Tracheophyta</taxon>
        <taxon>Spermatophyta</taxon>
        <taxon>Magnoliopsida</taxon>
        <taxon>eudicotyledons</taxon>
        <taxon>Gunneridae</taxon>
        <taxon>Pentapetalae</taxon>
        <taxon>asterids</taxon>
        <taxon>campanulids</taxon>
        <taxon>Asterales</taxon>
        <taxon>Asteraceae</taxon>
        <taxon>Asteroideae</taxon>
        <taxon>Anthemideae</taxon>
        <taxon>Anthemidinae</taxon>
        <taxon>Tanacetum</taxon>
    </lineage>
</organism>
<evidence type="ECO:0000313" key="2">
    <source>
        <dbReference type="EMBL" id="GEU76251.1"/>
    </source>
</evidence>
<sequence>MWLRMNLISSRRSCGDKGGRGGGKGGRDGSMVGRGGGGLAKRSIVSNEGRGGGGLAVREPMEKNVGTVMMVPVEEMSMVEE</sequence>
<comment type="caution">
    <text evidence="2">The sequence shown here is derived from an EMBL/GenBank/DDBJ whole genome shotgun (WGS) entry which is preliminary data.</text>
</comment>
<dbReference type="EMBL" id="BKCJ010007242">
    <property type="protein sequence ID" value="GEU76251.1"/>
    <property type="molecule type" value="Genomic_DNA"/>
</dbReference>
<reference evidence="2" key="1">
    <citation type="journal article" date="2019" name="Sci. Rep.">
        <title>Draft genome of Tanacetum cinerariifolium, the natural source of mosquito coil.</title>
        <authorList>
            <person name="Yamashiro T."/>
            <person name="Shiraishi A."/>
            <person name="Satake H."/>
            <person name="Nakayama K."/>
        </authorList>
    </citation>
    <scope>NUCLEOTIDE SEQUENCE</scope>
</reference>
<gene>
    <name evidence="2" type="ORF">Tci_048229</name>
</gene>